<name>K5X7C7_PHACS</name>
<reference evidence="2 3" key="1">
    <citation type="journal article" date="2012" name="BMC Genomics">
        <title>Comparative genomics of the white-rot fungi, Phanerochaete carnosa and P. chrysosporium, to elucidate the genetic basis of the distinct wood types they colonize.</title>
        <authorList>
            <person name="Suzuki H."/>
            <person name="MacDonald J."/>
            <person name="Syed K."/>
            <person name="Salamov A."/>
            <person name="Hori C."/>
            <person name="Aerts A."/>
            <person name="Henrissat B."/>
            <person name="Wiebenga A."/>
            <person name="vanKuyk P.A."/>
            <person name="Barry K."/>
            <person name="Lindquist E."/>
            <person name="LaButti K."/>
            <person name="Lapidus A."/>
            <person name="Lucas S."/>
            <person name="Coutinho P."/>
            <person name="Gong Y."/>
            <person name="Samejima M."/>
            <person name="Mahadevan R."/>
            <person name="Abou-Zaid M."/>
            <person name="de Vries R.P."/>
            <person name="Igarashi K."/>
            <person name="Yadav J.S."/>
            <person name="Grigoriev I.V."/>
            <person name="Master E.R."/>
        </authorList>
    </citation>
    <scope>NUCLEOTIDE SEQUENCE [LARGE SCALE GENOMIC DNA]</scope>
    <source>
        <strain evidence="2 3">HHB-10118-sp</strain>
    </source>
</reference>
<protein>
    <submittedName>
        <fullName evidence="2">Uncharacterized protein</fullName>
    </submittedName>
</protein>
<keyword evidence="3" id="KW-1185">Reference proteome</keyword>
<gene>
    <name evidence="2" type="ORF">PHACADRAFT_248867</name>
</gene>
<proteinExistence type="predicted"/>
<dbReference type="KEGG" id="pco:PHACADRAFT_248867"/>
<feature type="region of interest" description="Disordered" evidence="1">
    <location>
        <begin position="127"/>
        <end position="146"/>
    </location>
</feature>
<dbReference type="AlphaFoldDB" id="K5X7C7"/>
<dbReference type="OrthoDB" id="3222453at2759"/>
<dbReference type="EMBL" id="JH930469">
    <property type="protein sequence ID" value="EKM58777.1"/>
    <property type="molecule type" value="Genomic_DNA"/>
</dbReference>
<dbReference type="Proteomes" id="UP000008370">
    <property type="component" value="Unassembled WGS sequence"/>
</dbReference>
<evidence type="ECO:0000313" key="2">
    <source>
        <dbReference type="EMBL" id="EKM58777.1"/>
    </source>
</evidence>
<dbReference type="InParanoid" id="K5X7C7"/>
<evidence type="ECO:0000256" key="1">
    <source>
        <dbReference type="SAM" id="MobiDB-lite"/>
    </source>
</evidence>
<sequence>MHGAQHPRLALRRHLCSTNSQVQRYSRPIMRMLSWFRPPSAPDEIYASSLQTLHLGHALWYPEPHGTGELQIGDVGFVDEGAFIRLFNLDTSVPEKKVTFWDPPFEITEPVPPRVFRVDSRPNPLVPKDYPSHGVESKHMDVSADM</sequence>
<accession>K5X7C7</accession>
<evidence type="ECO:0000313" key="3">
    <source>
        <dbReference type="Proteomes" id="UP000008370"/>
    </source>
</evidence>
<organism evidence="2 3">
    <name type="scientific">Phanerochaete carnosa (strain HHB-10118-sp)</name>
    <name type="common">White-rot fungus</name>
    <name type="synonym">Peniophora carnosa</name>
    <dbReference type="NCBI Taxonomy" id="650164"/>
    <lineage>
        <taxon>Eukaryota</taxon>
        <taxon>Fungi</taxon>
        <taxon>Dikarya</taxon>
        <taxon>Basidiomycota</taxon>
        <taxon>Agaricomycotina</taxon>
        <taxon>Agaricomycetes</taxon>
        <taxon>Polyporales</taxon>
        <taxon>Phanerochaetaceae</taxon>
        <taxon>Phanerochaete</taxon>
    </lineage>
</organism>
<dbReference type="HOGENOM" id="CLU_168444_0_0_1"/>
<feature type="compositionally biased region" description="Basic and acidic residues" evidence="1">
    <location>
        <begin position="135"/>
        <end position="146"/>
    </location>
</feature>
<dbReference type="GeneID" id="18914469"/>
<dbReference type="RefSeq" id="XP_007391370.1">
    <property type="nucleotide sequence ID" value="XM_007391308.1"/>
</dbReference>